<dbReference type="AlphaFoldDB" id="A0A1C6S9T3"/>
<dbReference type="InterPro" id="IPR040836">
    <property type="entry name" value="SAVED"/>
</dbReference>
<dbReference type="RefSeq" id="WP_091341980.1">
    <property type="nucleotide sequence ID" value="NZ_FMHV01000002.1"/>
</dbReference>
<gene>
    <name evidence="2" type="ORF">GA0070624_3270</name>
</gene>
<dbReference type="Pfam" id="PF18145">
    <property type="entry name" value="SAVED"/>
    <property type="match status" value="1"/>
</dbReference>
<dbReference type="STRING" id="568872.GA0070624_3270"/>
<dbReference type="EMBL" id="FMHV01000002">
    <property type="protein sequence ID" value="SCL26257.1"/>
    <property type="molecule type" value="Genomic_DNA"/>
</dbReference>
<proteinExistence type="predicted"/>
<dbReference type="Proteomes" id="UP000199413">
    <property type="component" value="Unassembled WGS sequence"/>
</dbReference>
<dbReference type="NCBIfam" id="NF033611">
    <property type="entry name" value="SAVED"/>
    <property type="match status" value="1"/>
</dbReference>
<keyword evidence="3" id="KW-1185">Reference proteome</keyword>
<protein>
    <recommendedName>
        <fullName evidence="1">SMODS-associated and fused to various effectors domain-containing protein</fullName>
    </recommendedName>
</protein>
<feature type="domain" description="SMODS-associated and fused to various effectors" evidence="1">
    <location>
        <begin position="202"/>
        <end position="386"/>
    </location>
</feature>
<evidence type="ECO:0000313" key="3">
    <source>
        <dbReference type="Proteomes" id="UP000199413"/>
    </source>
</evidence>
<accession>A0A1C6S9T3</accession>
<evidence type="ECO:0000313" key="2">
    <source>
        <dbReference type="EMBL" id="SCL26257.1"/>
    </source>
</evidence>
<sequence length="388" mass="42494">MAAKQVRNTSVKRGDIKDTVRLAVWARAAGCCVMCSTTLLGSRSYLHSVLVGELAHNVGATATEGSPRGLAEDIADREAEENLLLLCHACHRLIDNEDHAPYFTTERLRELKKKHEDRVRVAATSGGMRRTAALRVGGLVRGVTALASQRQTADALLADGYLGLVDSRWQGDFLCKIAGDPNRPTYWRAAQEEIDATLGLVEQSVASGEVEHLSIFAIAPIPLLVYLGSRLDDKTDTRLYQKHRDGDQGWRWDATAPIHDFSTSATIGSTAATEVVLAASLTAEVQKANLPDALQGLPYFEIRPEADRFGPSLFSHPNTLRNFADRWRTLLAEVEKTCPGATRWHLVAAAPLTPAIEMGRAFMRGAQPPTEVYERQNGTYTPVIQVNT</sequence>
<reference evidence="3" key="1">
    <citation type="submission" date="2016-06" db="EMBL/GenBank/DDBJ databases">
        <authorList>
            <person name="Varghese N."/>
            <person name="Submissions Spin"/>
        </authorList>
    </citation>
    <scope>NUCLEOTIDE SEQUENCE [LARGE SCALE GENOMIC DNA]</scope>
    <source>
        <strain evidence="3">DSM 45431</strain>
    </source>
</reference>
<organism evidence="2 3">
    <name type="scientific">Micromonospora rhizosphaerae</name>
    <dbReference type="NCBI Taxonomy" id="568872"/>
    <lineage>
        <taxon>Bacteria</taxon>
        <taxon>Bacillati</taxon>
        <taxon>Actinomycetota</taxon>
        <taxon>Actinomycetes</taxon>
        <taxon>Micromonosporales</taxon>
        <taxon>Micromonosporaceae</taxon>
        <taxon>Micromonospora</taxon>
    </lineage>
</organism>
<name>A0A1C6S9T3_9ACTN</name>
<evidence type="ECO:0000259" key="1">
    <source>
        <dbReference type="Pfam" id="PF18145"/>
    </source>
</evidence>